<evidence type="ECO:0000259" key="1">
    <source>
        <dbReference type="PROSITE" id="PS51186"/>
    </source>
</evidence>
<dbReference type="InterPro" id="IPR000182">
    <property type="entry name" value="GNAT_dom"/>
</dbReference>
<organism evidence="2 3">
    <name type="scientific">Paralimibaculum aggregatum</name>
    <dbReference type="NCBI Taxonomy" id="3036245"/>
    <lineage>
        <taxon>Bacteria</taxon>
        <taxon>Pseudomonadati</taxon>
        <taxon>Pseudomonadota</taxon>
        <taxon>Alphaproteobacteria</taxon>
        <taxon>Rhodobacterales</taxon>
        <taxon>Paracoccaceae</taxon>
        <taxon>Paralimibaculum</taxon>
    </lineage>
</organism>
<protein>
    <submittedName>
        <fullName evidence="2">GNAT family protein</fullName>
    </submittedName>
</protein>
<dbReference type="Pfam" id="PF13302">
    <property type="entry name" value="Acetyltransf_3"/>
    <property type="match status" value="1"/>
</dbReference>
<dbReference type="SUPFAM" id="SSF55729">
    <property type="entry name" value="Acyl-CoA N-acyltransferases (Nat)"/>
    <property type="match status" value="1"/>
</dbReference>
<dbReference type="InterPro" id="IPR016181">
    <property type="entry name" value="Acyl_CoA_acyltransferase"/>
</dbReference>
<gene>
    <name evidence="2" type="ORF">LNKW23_08330</name>
</gene>
<dbReference type="Gene3D" id="3.40.630.30">
    <property type="match status" value="1"/>
</dbReference>
<evidence type="ECO:0000313" key="3">
    <source>
        <dbReference type="Proteomes" id="UP001239909"/>
    </source>
</evidence>
<reference evidence="2 3" key="1">
    <citation type="submission" date="2023-04" db="EMBL/GenBank/DDBJ databases">
        <title>Marinoamorphus aggregata gen. nov., sp. Nov., isolate from tissue of brittle star Ophioplocus japonicus.</title>
        <authorList>
            <person name="Kawano K."/>
            <person name="Sawayama S."/>
            <person name="Nakagawa S."/>
        </authorList>
    </citation>
    <scope>NUCLEOTIDE SEQUENCE [LARGE SCALE GENOMIC DNA]</scope>
    <source>
        <strain evidence="2 3">NKW23</strain>
    </source>
</reference>
<dbReference type="InterPro" id="IPR051531">
    <property type="entry name" value="N-acetyltransferase"/>
</dbReference>
<accession>A0ABQ6LHB5</accession>
<dbReference type="Proteomes" id="UP001239909">
    <property type="component" value="Unassembled WGS sequence"/>
</dbReference>
<dbReference type="PANTHER" id="PTHR43792">
    <property type="entry name" value="GNAT FAMILY, PUTATIVE (AFU_ORTHOLOGUE AFUA_3G00765)-RELATED-RELATED"/>
    <property type="match status" value="1"/>
</dbReference>
<dbReference type="EMBL" id="BSYI01000004">
    <property type="protein sequence ID" value="GMG81620.1"/>
    <property type="molecule type" value="Genomic_DNA"/>
</dbReference>
<sequence length="175" mass="18794">MAPAIETERLRLRPLLQGDAVRLAGLCNDLEVSRWLARVPHPYDPEMAAAFIAETAAAPAFVRGIDAPGEGGLIGVVGVDGLPRQAQLGYWLGRAYWRRGYGTEAVRAVVGHVFAATALRKIRAGAFAANAGSRRILTKLGFHETGRRMARSGAVAGEMPHLDLVLERTAWEAVA</sequence>
<evidence type="ECO:0000313" key="2">
    <source>
        <dbReference type="EMBL" id="GMG81620.1"/>
    </source>
</evidence>
<proteinExistence type="predicted"/>
<feature type="domain" description="N-acetyltransferase" evidence="1">
    <location>
        <begin position="10"/>
        <end position="169"/>
    </location>
</feature>
<keyword evidence="3" id="KW-1185">Reference proteome</keyword>
<comment type="caution">
    <text evidence="2">The sequence shown here is derived from an EMBL/GenBank/DDBJ whole genome shotgun (WGS) entry which is preliminary data.</text>
</comment>
<dbReference type="PROSITE" id="PS51186">
    <property type="entry name" value="GNAT"/>
    <property type="match status" value="1"/>
</dbReference>
<dbReference type="RefSeq" id="WP_285670298.1">
    <property type="nucleotide sequence ID" value="NZ_BSYI01000004.1"/>
</dbReference>
<name>A0ABQ6LHB5_9RHOB</name>